<feature type="compositionally biased region" description="Basic and acidic residues" evidence="1">
    <location>
        <begin position="17"/>
        <end position="28"/>
    </location>
</feature>
<sequence>MREGARMEEEEEEEEEKGMRAGREERRSDSRLLLGVLLTPSPMGCCSLPTSGGVSSGLRCPFGAVPALVRCKAPQTLPSLSVCQSFTRGGSS</sequence>
<name>A0AAW1G5B5_ZOAVI</name>
<protein>
    <submittedName>
        <fullName evidence="2">Uncharacterized protein</fullName>
    </submittedName>
</protein>
<accession>A0AAW1G5B5</accession>
<reference evidence="2 3" key="1">
    <citation type="journal article" date="2024" name="Genome Biol. Evol.">
        <title>Chromosome-level genome assembly of the viviparous eelpout Zoarces viviparus.</title>
        <authorList>
            <person name="Fuhrmann N."/>
            <person name="Brasseur M.V."/>
            <person name="Bakowski C.E."/>
            <person name="Podsiadlowski L."/>
            <person name="Prost S."/>
            <person name="Krehenwinkel H."/>
            <person name="Mayer C."/>
        </authorList>
    </citation>
    <scope>NUCLEOTIDE SEQUENCE [LARGE SCALE GENOMIC DNA]</scope>
    <source>
        <strain evidence="2">NO-MEL_2022_Ind0_liver</strain>
    </source>
</reference>
<organism evidence="2 3">
    <name type="scientific">Zoarces viviparus</name>
    <name type="common">Viviparous eelpout</name>
    <name type="synonym">Blennius viviparus</name>
    <dbReference type="NCBI Taxonomy" id="48416"/>
    <lineage>
        <taxon>Eukaryota</taxon>
        <taxon>Metazoa</taxon>
        <taxon>Chordata</taxon>
        <taxon>Craniata</taxon>
        <taxon>Vertebrata</taxon>
        <taxon>Euteleostomi</taxon>
        <taxon>Actinopterygii</taxon>
        <taxon>Neopterygii</taxon>
        <taxon>Teleostei</taxon>
        <taxon>Neoteleostei</taxon>
        <taxon>Acanthomorphata</taxon>
        <taxon>Eupercaria</taxon>
        <taxon>Perciformes</taxon>
        <taxon>Cottioidei</taxon>
        <taxon>Zoarcales</taxon>
        <taxon>Zoarcidae</taxon>
        <taxon>Zoarcinae</taxon>
        <taxon>Zoarces</taxon>
    </lineage>
</organism>
<dbReference type="AlphaFoldDB" id="A0AAW1G5B5"/>
<gene>
    <name evidence="2" type="ORF">VZT92_001422</name>
</gene>
<dbReference type="Proteomes" id="UP001488805">
    <property type="component" value="Unassembled WGS sequence"/>
</dbReference>
<evidence type="ECO:0000256" key="1">
    <source>
        <dbReference type="SAM" id="MobiDB-lite"/>
    </source>
</evidence>
<comment type="caution">
    <text evidence="2">The sequence shown here is derived from an EMBL/GenBank/DDBJ whole genome shotgun (WGS) entry which is preliminary data.</text>
</comment>
<keyword evidence="3" id="KW-1185">Reference proteome</keyword>
<dbReference type="EMBL" id="JBCEZU010000002">
    <property type="protein sequence ID" value="KAK9541376.1"/>
    <property type="molecule type" value="Genomic_DNA"/>
</dbReference>
<evidence type="ECO:0000313" key="3">
    <source>
        <dbReference type="Proteomes" id="UP001488805"/>
    </source>
</evidence>
<proteinExistence type="predicted"/>
<evidence type="ECO:0000313" key="2">
    <source>
        <dbReference type="EMBL" id="KAK9541376.1"/>
    </source>
</evidence>
<feature type="region of interest" description="Disordered" evidence="1">
    <location>
        <begin position="1"/>
        <end position="28"/>
    </location>
</feature>